<accession>A0ABS8TJ33</accession>
<name>A0ABS8TJ33_DATST</name>
<organism evidence="2 3">
    <name type="scientific">Datura stramonium</name>
    <name type="common">Jimsonweed</name>
    <name type="synonym">Common thornapple</name>
    <dbReference type="NCBI Taxonomy" id="4076"/>
    <lineage>
        <taxon>Eukaryota</taxon>
        <taxon>Viridiplantae</taxon>
        <taxon>Streptophyta</taxon>
        <taxon>Embryophyta</taxon>
        <taxon>Tracheophyta</taxon>
        <taxon>Spermatophyta</taxon>
        <taxon>Magnoliopsida</taxon>
        <taxon>eudicotyledons</taxon>
        <taxon>Gunneridae</taxon>
        <taxon>Pentapetalae</taxon>
        <taxon>asterids</taxon>
        <taxon>lamiids</taxon>
        <taxon>Solanales</taxon>
        <taxon>Solanaceae</taxon>
        <taxon>Solanoideae</taxon>
        <taxon>Datureae</taxon>
        <taxon>Datura</taxon>
    </lineage>
</organism>
<evidence type="ECO:0000313" key="2">
    <source>
        <dbReference type="EMBL" id="MCD7470552.1"/>
    </source>
</evidence>
<keyword evidence="3" id="KW-1185">Reference proteome</keyword>
<evidence type="ECO:0000256" key="1">
    <source>
        <dbReference type="SAM" id="MobiDB-lite"/>
    </source>
</evidence>
<feature type="region of interest" description="Disordered" evidence="1">
    <location>
        <begin position="1"/>
        <end position="20"/>
    </location>
</feature>
<proteinExistence type="predicted"/>
<reference evidence="2 3" key="1">
    <citation type="journal article" date="2021" name="BMC Genomics">
        <title>Datura genome reveals duplications of psychoactive alkaloid biosynthetic genes and high mutation rate following tissue culture.</title>
        <authorList>
            <person name="Rajewski A."/>
            <person name="Carter-House D."/>
            <person name="Stajich J."/>
            <person name="Litt A."/>
        </authorList>
    </citation>
    <scope>NUCLEOTIDE SEQUENCE [LARGE SCALE GENOMIC DNA]</scope>
    <source>
        <strain evidence="2">AR-01</strain>
    </source>
</reference>
<dbReference type="Proteomes" id="UP000823775">
    <property type="component" value="Unassembled WGS sequence"/>
</dbReference>
<gene>
    <name evidence="2" type="ORF">HAX54_010515</name>
</gene>
<protein>
    <submittedName>
        <fullName evidence="2">Uncharacterized protein</fullName>
    </submittedName>
</protein>
<sequence>MEKRGRGRRNRGREEEVRRRRDLEGIPAAGRCFAGERKEKKRRVRVTPLLVFWRRRGIEGVGGRRKGAMGDFSGGGRICMVKRERGKSEEGGGDGGCFPAIFVGEDEEEEADG</sequence>
<comment type="caution">
    <text evidence="2">The sequence shown here is derived from an EMBL/GenBank/DDBJ whole genome shotgun (WGS) entry which is preliminary data.</text>
</comment>
<feature type="compositionally biased region" description="Basic residues" evidence="1">
    <location>
        <begin position="1"/>
        <end position="11"/>
    </location>
</feature>
<dbReference type="EMBL" id="JACEIK010001583">
    <property type="protein sequence ID" value="MCD7470552.1"/>
    <property type="molecule type" value="Genomic_DNA"/>
</dbReference>
<evidence type="ECO:0000313" key="3">
    <source>
        <dbReference type="Proteomes" id="UP000823775"/>
    </source>
</evidence>